<dbReference type="NCBIfam" id="TIGR01085">
    <property type="entry name" value="murE"/>
    <property type="match status" value="1"/>
</dbReference>
<dbReference type="Gene3D" id="3.40.1390.10">
    <property type="entry name" value="MurE/MurF, N-terminal domain"/>
    <property type="match status" value="1"/>
</dbReference>
<organism evidence="5">
    <name type="scientific">bioreactor metagenome</name>
    <dbReference type="NCBI Taxonomy" id="1076179"/>
    <lineage>
        <taxon>unclassified sequences</taxon>
        <taxon>metagenomes</taxon>
        <taxon>ecological metagenomes</taxon>
    </lineage>
</organism>
<dbReference type="GO" id="GO:0051301">
    <property type="term" value="P:cell division"/>
    <property type="evidence" value="ECO:0007669"/>
    <property type="project" value="InterPro"/>
</dbReference>
<feature type="domain" description="Mur ligase central" evidence="4">
    <location>
        <begin position="114"/>
        <end position="310"/>
    </location>
</feature>
<dbReference type="GO" id="GO:0005524">
    <property type="term" value="F:ATP binding"/>
    <property type="evidence" value="ECO:0007669"/>
    <property type="project" value="InterPro"/>
</dbReference>
<proteinExistence type="inferred from homology"/>
<dbReference type="Pfam" id="PF02875">
    <property type="entry name" value="Mur_ligase_C"/>
    <property type="match status" value="1"/>
</dbReference>
<dbReference type="Pfam" id="PF08245">
    <property type="entry name" value="Mur_ligase_M"/>
    <property type="match status" value="1"/>
</dbReference>
<dbReference type="InterPro" id="IPR035911">
    <property type="entry name" value="MurE/MurF_N"/>
</dbReference>
<gene>
    <name evidence="5" type="primary">murE_14</name>
    <name evidence="5" type="ORF">SDC9_29652</name>
</gene>
<dbReference type="SUPFAM" id="SSF53623">
    <property type="entry name" value="MurD-like peptide ligases, catalytic domain"/>
    <property type="match status" value="1"/>
</dbReference>
<dbReference type="InterPro" id="IPR036565">
    <property type="entry name" value="Mur-like_cat_sf"/>
</dbReference>
<dbReference type="GO" id="GO:0008360">
    <property type="term" value="P:regulation of cell shape"/>
    <property type="evidence" value="ECO:0007669"/>
    <property type="project" value="InterPro"/>
</dbReference>
<feature type="domain" description="Mur ligase N-terminal catalytic" evidence="2">
    <location>
        <begin position="27"/>
        <end position="102"/>
    </location>
</feature>
<accession>A0A644UXN2</accession>
<evidence type="ECO:0000259" key="4">
    <source>
        <dbReference type="Pfam" id="PF08245"/>
    </source>
</evidence>
<dbReference type="InterPro" id="IPR000713">
    <property type="entry name" value="Mur_ligase_N"/>
</dbReference>
<dbReference type="InterPro" id="IPR004101">
    <property type="entry name" value="Mur_ligase_C"/>
</dbReference>
<dbReference type="EMBL" id="VSSQ01000179">
    <property type="protein sequence ID" value="MPL83697.1"/>
    <property type="molecule type" value="Genomic_DNA"/>
</dbReference>
<dbReference type="InterPro" id="IPR005761">
    <property type="entry name" value="UDP-N-AcMur-Glu-dNH2Pim_ligase"/>
</dbReference>
<dbReference type="GO" id="GO:0005737">
    <property type="term" value="C:cytoplasm"/>
    <property type="evidence" value="ECO:0007669"/>
    <property type="project" value="InterPro"/>
</dbReference>
<dbReference type="InterPro" id="IPR036615">
    <property type="entry name" value="Mur_ligase_C_dom_sf"/>
</dbReference>
<dbReference type="PANTHER" id="PTHR23135:SF4">
    <property type="entry name" value="UDP-N-ACETYLMURAMOYL-L-ALANYL-D-GLUTAMATE--2,6-DIAMINOPIMELATE LIGASE MURE HOMOLOG, CHLOROPLASTIC"/>
    <property type="match status" value="1"/>
</dbReference>
<comment type="similarity">
    <text evidence="1">Belongs to the MurCDEF family. MurE subfamily.</text>
</comment>
<evidence type="ECO:0000256" key="1">
    <source>
        <dbReference type="ARBA" id="ARBA00005898"/>
    </source>
</evidence>
<evidence type="ECO:0000259" key="2">
    <source>
        <dbReference type="Pfam" id="PF01225"/>
    </source>
</evidence>
<dbReference type="SUPFAM" id="SSF53244">
    <property type="entry name" value="MurD-like peptide ligases, peptide-binding domain"/>
    <property type="match status" value="1"/>
</dbReference>
<dbReference type="AlphaFoldDB" id="A0A644UXN2"/>
<dbReference type="GO" id="GO:0008765">
    <property type="term" value="F:UDP-N-acetylmuramoylalanyl-D-glutamate-2,6-diaminopimelate ligase activity"/>
    <property type="evidence" value="ECO:0007669"/>
    <property type="project" value="UniProtKB-EC"/>
</dbReference>
<dbReference type="EC" id="6.3.2.13" evidence="5"/>
<evidence type="ECO:0000313" key="5">
    <source>
        <dbReference type="EMBL" id="MPL83697.1"/>
    </source>
</evidence>
<dbReference type="NCBIfam" id="NF001124">
    <property type="entry name" value="PRK00139.1-2"/>
    <property type="match status" value="1"/>
</dbReference>
<sequence>MIKKLMELKSLMKVLQVQNLTGTDDLHIQSIAADSRKVTDGSLFVAVKGTASDGHDYIPVAIANGARAIVCEVLPAALSETVTYIVVPDTAEALGKLASAWYEFPSDNLVVVGVTGTNGKTTIATLLYDMFRKMGHKAGLLSTVCNYIDGEAVPATHTTPDALTLHELMARMVDAGCEYLFMEVSSHAVDQKRISGISFDGGIFTNLTRDHLDYHLTVENYLKAKKQFFDNLPASAFALTNADDKSGLVMLQNTVATKLTYSLRTLADVKGRILESHFEGTLLTINDKEVMVHFVGRFNAYNLLAVYGAAVALGKEPEEVLLALSTLHSVSGRFETIQSPLGYTAIVDYAHTPDALNNVLNGIHEVLDSRGRILTVVGAGGNRDKGKRPLMAKEAVKLSDQVILTSDNPRFEEPEDIINDMVAGLNNEEKQRTLCITDRSQAIKTAALLAKKGDVVLIAGKGHEDYQDVKGVKHHFDDREIVREIFGTQQKQ</sequence>
<dbReference type="SUPFAM" id="SSF63418">
    <property type="entry name" value="MurE/MurF N-terminal domain"/>
    <property type="match status" value="1"/>
</dbReference>
<reference evidence="5" key="1">
    <citation type="submission" date="2019-08" db="EMBL/GenBank/DDBJ databases">
        <authorList>
            <person name="Kucharzyk K."/>
            <person name="Murdoch R.W."/>
            <person name="Higgins S."/>
            <person name="Loffler F."/>
        </authorList>
    </citation>
    <scope>NUCLEOTIDE SEQUENCE</scope>
</reference>
<dbReference type="Pfam" id="PF01225">
    <property type="entry name" value="Mur_ligase"/>
    <property type="match status" value="1"/>
</dbReference>
<dbReference type="Gene3D" id="3.90.190.20">
    <property type="entry name" value="Mur ligase, C-terminal domain"/>
    <property type="match status" value="1"/>
</dbReference>
<name>A0A644UXN2_9ZZZZ</name>
<dbReference type="PANTHER" id="PTHR23135">
    <property type="entry name" value="MUR LIGASE FAMILY MEMBER"/>
    <property type="match status" value="1"/>
</dbReference>
<dbReference type="NCBIfam" id="NF001126">
    <property type="entry name" value="PRK00139.1-4"/>
    <property type="match status" value="1"/>
</dbReference>
<feature type="domain" description="Mur ligase C-terminal" evidence="3">
    <location>
        <begin position="332"/>
        <end position="462"/>
    </location>
</feature>
<dbReference type="HAMAP" id="MF_00208">
    <property type="entry name" value="MurE"/>
    <property type="match status" value="1"/>
</dbReference>
<dbReference type="InterPro" id="IPR013221">
    <property type="entry name" value="Mur_ligase_cen"/>
</dbReference>
<evidence type="ECO:0000259" key="3">
    <source>
        <dbReference type="Pfam" id="PF02875"/>
    </source>
</evidence>
<keyword evidence="5" id="KW-0436">Ligase</keyword>
<comment type="caution">
    <text evidence="5">The sequence shown here is derived from an EMBL/GenBank/DDBJ whole genome shotgun (WGS) entry which is preliminary data.</text>
</comment>
<protein>
    <submittedName>
        <fullName evidence="5">UDP-N-acetylmuramoyl-L-alanyl-D-glutamate--2, 6-diaminopimelate ligase</fullName>
        <ecNumber evidence="5">6.3.2.13</ecNumber>
    </submittedName>
</protein>
<dbReference type="Gene3D" id="3.40.1190.10">
    <property type="entry name" value="Mur-like, catalytic domain"/>
    <property type="match status" value="1"/>
</dbReference>